<dbReference type="Proteomes" id="UP001620626">
    <property type="component" value="Unassembled WGS sequence"/>
</dbReference>
<dbReference type="AlphaFoldDB" id="A0ABD2JUY7"/>
<evidence type="ECO:0000313" key="1">
    <source>
        <dbReference type="EMBL" id="KAL3094461.1"/>
    </source>
</evidence>
<reference evidence="1 2" key="1">
    <citation type="submission" date="2024-10" db="EMBL/GenBank/DDBJ databases">
        <authorList>
            <person name="Kim D."/>
        </authorList>
    </citation>
    <scope>NUCLEOTIDE SEQUENCE [LARGE SCALE GENOMIC DNA]</scope>
    <source>
        <strain evidence="1">BH-2024</strain>
    </source>
</reference>
<name>A0ABD2JUY7_9BILA</name>
<protein>
    <submittedName>
        <fullName evidence="1">Uncharacterized protein</fullName>
    </submittedName>
</protein>
<accession>A0ABD2JUY7</accession>
<dbReference type="EMBL" id="JBICBT010000897">
    <property type="protein sequence ID" value="KAL3094461.1"/>
    <property type="molecule type" value="Genomic_DNA"/>
</dbReference>
<sequence>MGEQRPKIMSTCCLNGRKIKVITGTRRSIFWWLSSSRRIADNAVEVKAYDQLEMMDGAGSDQIIRGQHTHTLCSRLSQSLPPHRILRHRRRTEPQRCTPFSVWDLPACCTQPWPCSKHRLCSHYSAAAAVAGGRRRLTE</sequence>
<proteinExistence type="predicted"/>
<keyword evidence="2" id="KW-1185">Reference proteome</keyword>
<comment type="caution">
    <text evidence="1">The sequence shown here is derived from an EMBL/GenBank/DDBJ whole genome shotgun (WGS) entry which is preliminary data.</text>
</comment>
<evidence type="ECO:0000313" key="2">
    <source>
        <dbReference type="Proteomes" id="UP001620626"/>
    </source>
</evidence>
<organism evidence="1 2">
    <name type="scientific">Heterodera trifolii</name>
    <dbReference type="NCBI Taxonomy" id="157864"/>
    <lineage>
        <taxon>Eukaryota</taxon>
        <taxon>Metazoa</taxon>
        <taxon>Ecdysozoa</taxon>
        <taxon>Nematoda</taxon>
        <taxon>Chromadorea</taxon>
        <taxon>Rhabditida</taxon>
        <taxon>Tylenchina</taxon>
        <taxon>Tylenchomorpha</taxon>
        <taxon>Tylenchoidea</taxon>
        <taxon>Heteroderidae</taxon>
        <taxon>Heteroderinae</taxon>
        <taxon>Heterodera</taxon>
    </lineage>
</organism>
<gene>
    <name evidence="1" type="ORF">niasHT_025937</name>
</gene>